<feature type="region of interest" description="Disordered" evidence="1">
    <location>
        <begin position="155"/>
        <end position="217"/>
    </location>
</feature>
<dbReference type="InterPro" id="IPR001680">
    <property type="entry name" value="WD40_rpt"/>
</dbReference>
<feature type="region of interest" description="Disordered" evidence="1">
    <location>
        <begin position="231"/>
        <end position="303"/>
    </location>
</feature>
<feature type="compositionally biased region" description="Basic residues" evidence="1">
    <location>
        <begin position="551"/>
        <end position="580"/>
    </location>
</feature>
<evidence type="ECO:0000313" key="3">
    <source>
        <dbReference type="Proteomes" id="UP001146120"/>
    </source>
</evidence>
<reference evidence="2" key="1">
    <citation type="submission" date="2022-11" db="EMBL/GenBank/DDBJ databases">
        <authorList>
            <person name="Morgan W.R."/>
            <person name="Tartar A."/>
        </authorList>
    </citation>
    <scope>NUCLEOTIDE SEQUENCE</scope>
    <source>
        <strain evidence="2">ARSEF 373</strain>
    </source>
</reference>
<dbReference type="PANTHER" id="PTHR37066:SF1">
    <property type="entry name" value="LNS2_PITP DOMAIN-CONTAINING PROTEIN"/>
    <property type="match status" value="1"/>
</dbReference>
<feature type="region of interest" description="Disordered" evidence="1">
    <location>
        <begin position="456"/>
        <end position="482"/>
    </location>
</feature>
<feature type="region of interest" description="Disordered" evidence="1">
    <location>
        <begin position="549"/>
        <end position="585"/>
    </location>
</feature>
<reference evidence="2" key="2">
    <citation type="journal article" date="2023" name="Microbiol Resour">
        <title>Decontamination and Annotation of the Draft Genome Sequence of the Oomycete Lagenidium giganteum ARSEF 373.</title>
        <authorList>
            <person name="Morgan W.R."/>
            <person name="Tartar A."/>
        </authorList>
    </citation>
    <scope>NUCLEOTIDE SEQUENCE</scope>
    <source>
        <strain evidence="2">ARSEF 373</strain>
    </source>
</reference>
<feature type="compositionally biased region" description="Low complexity" evidence="1">
    <location>
        <begin position="293"/>
        <end position="303"/>
    </location>
</feature>
<feature type="compositionally biased region" description="Low complexity" evidence="1">
    <location>
        <begin position="204"/>
        <end position="214"/>
    </location>
</feature>
<dbReference type="Pfam" id="PF00400">
    <property type="entry name" value="WD40"/>
    <property type="match status" value="2"/>
</dbReference>
<dbReference type="SMART" id="SM00320">
    <property type="entry name" value="WD40"/>
    <property type="match status" value="4"/>
</dbReference>
<dbReference type="SUPFAM" id="SSF50978">
    <property type="entry name" value="WD40 repeat-like"/>
    <property type="match status" value="1"/>
</dbReference>
<feature type="compositionally biased region" description="Polar residues" evidence="1">
    <location>
        <begin position="159"/>
        <end position="189"/>
    </location>
</feature>
<dbReference type="Proteomes" id="UP001146120">
    <property type="component" value="Unassembled WGS sequence"/>
</dbReference>
<evidence type="ECO:0000256" key="1">
    <source>
        <dbReference type="SAM" id="MobiDB-lite"/>
    </source>
</evidence>
<dbReference type="InterPro" id="IPR015943">
    <property type="entry name" value="WD40/YVTN_repeat-like_dom_sf"/>
</dbReference>
<dbReference type="Gene3D" id="2.130.10.10">
    <property type="entry name" value="YVTN repeat-like/Quinoprotein amine dehydrogenase"/>
    <property type="match status" value="2"/>
</dbReference>
<sequence length="1496" mass="166842">MERYRAPNLRASHIRRIADLRARGIEADDIPPAIEEAAQSELRKPASAERLAQEARIMATFSVYRPETESEFAMNELWIRRRDEETMAGQKEEEIRERLKTWSINRSRIESEVLRKHESTKLAAGLEQLIEHEYDAALSLAKQRRDVHTVGDPSAVVATDQNNGSGAIRQTTASSGGESGLSTPASSEARTPGELQRRNSKESTAWATTPTTPARRVSGDLSLAVVVKKKKTSTTSGGMHFRNQLPSSYTPQHKKSTPNGSDSRSSGSKHTPGSAQESLKRTGVRTLERSDSRSSIGSASSDGSMFIMLRDGVDPADAEGRSSEEIEEHFRIMANAGRVPVPDANELRFQPFHVPYYTENARPATMASSNPSRQAFLRGTVPPQPVPADPEFRLLHEAAYQRKPQSLLNATNQQLMRPKTVGDTATLVELSTQQENQSVRTSIDTGNNAFVGATTTRSQTDATARKPMTANNSTKHASSITSTPVAMSDARYSQMCELQRIRTLFEQKHLPFSEEVFERALVAPDDRQTLECVQNLPLAGSRLLNNPLLRLRLKNGTSKKKKTKGGKRKKKKSGSAKSPRKKTEDWPVTLHRMQLGRRLHRMMQDLATTSAVDSPGKHRIGSALQALGVPVVEWKDYLWETQTLPALETYKALCGDLLVKKTFVVPYGNAAWPRSTWSCRLGLRVQKLRAARIELDPEHQAALERLNFVWRVADAKWHDKFLPALRIYHQLHGDVAVPTSFVVPSASTNDAHWPAPLHGYRLGQIVQSIRIGRYAALVQLHRDELDALGFVWDPLDHRWRQVIFPALQHYFQLHGHTVVPRSFVVPDASPDWPPRLAGVKLGEIVPMLRRGHYSTHVRRHAAELSQMGFAFSVREKHWSDVVLPALEAFAKDHGHCSVPYDFRVPAQAPYPPTTWGFHLGGAVSAIRSRDAFKKQVQRDSVRLEQAGFAWRAHLSLEDTIEHKLIPALEAHQHIVGHALVPTAFVVPASPLWPSDLHGFKLGQWVQRVRSGTLSLPPSLRASITSAGFVWDHRQEHWDQVLLPSLRTFAAQNGSCAQIPPDFRVPQDPSYPVHAWGTNLAYVPLAAENTQLREELRRLQAKYDQLHEETTKKIHELIDENEILADANRLLMENKEVLDKLQPTQPEPAATQVPDELLLPGNGLSVTAAQTLREVHGAGNLLCVATHNARPALVVTGGVDKHAVVHDWRQQRKLCAIEMSAPVLSLSFNPSPALADYFVAACMDGKCGLYKLVDHDGTWRIEELQVMHDHTRHGGMKAVWSTTGELFATGSSDKSVHLYKCKDLAATATEPPSCDKIKSFFFNGTVESMVFVPPGDDRTSELLAIAVRDDCYVHYVDLATLEKERVNMNQDGIEHVSYAILDLRVSPSGKYLLAATDKSRHFVFGIKSNIVYRNFYGHEAGPYSQPRVVWDSSEKYIISNTERGGVLYVWCMASERVIDTIEAHEAMIRDIAMSSDNTLLSVSYDKSCKAWACKVAA</sequence>
<dbReference type="InterPro" id="IPR036322">
    <property type="entry name" value="WD40_repeat_dom_sf"/>
</dbReference>
<feature type="compositionally biased region" description="Polar residues" evidence="1">
    <location>
        <begin position="469"/>
        <end position="482"/>
    </location>
</feature>
<comment type="caution">
    <text evidence="2">The sequence shown here is derived from an EMBL/GenBank/DDBJ whole genome shotgun (WGS) entry which is preliminary data.</text>
</comment>
<keyword evidence="3" id="KW-1185">Reference proteome</keyword>
<accession>A0AAV2YQ48</accession>
<dbReference type="PANTHER" id="PTHR37066">
    <property type="entry name" value="HELICASE-ASSOCIATED"/>
    <property type="match status" value="1"/>
</dbReference>
<evidence type="ECO:0000313" key="2">
    <source>
        <dbReference type="EMBL" id="DAZ96210.1"/>
    </source>
</evidence>
<dbReference type="EMBL" id="DAKRPA010000174">
    <property type="protein sequence ID" value="DAZ96210.1"/>
    <property type="molecule type" value="Genomic_DNA"/>
</dbReference>
<organism evidence="2 3">
    <name type="scientific">Lagenidium giganteum</name>
    <dbReference type="NCBI Taxonomy" id="4803"/>
    <lineage>
        <taxon>Eukaryota</taxon>
        <taxon>Sar</taxon>
        <taxon>Stramenopiles</taxon>
        <taxon>Oomycota</taxon>
        <taxon>Peronosporomycetes</taxon>
        <taxon>Pythiales</taxon>
        <taxon>Pythiaceae</taxon>
    </lineage>
</organism>
<protein>
    <submittedName>
        <fullName evidence="2">Uncharacterized protein</fullName>
    </submittedName>
</protein>
<gene>
    <name evidence="2" type="ORF">N0F65_012572</name>
</gene>
<proteinExistence type="predicted"/>
<name>A0AAV2YQ48_9STRA</name>
<feature type="compositionally biased region" description="Polar residues" evidence="1">
    <location>
        <begin position="244"/>
        <end position="277"/>
    </location>
</feature>